<proteinExistence type="predicted"/>
<dbReference type="RefSeq" id="WP_332080014.1">
    <property type="nucleotide sequence ID" value="NZ_JAZHYN010000002.1"/>
</dbReference>
<keyword evidence="3" id="KW-1185">Reference proteome</keyword>
<protein>
    <submittedName>
        <fullName evidence="2">Uncharacterized protein</fullName>
    </submittedName>
</protein>
<accession>A0ABU7XDC7</accession>
<dbReference type="EMBL" id="JAZHYN010000002">
    <property type="protein sequence ID" value="MEF3365110.1"/>
    <property type="molecule type" value="Genomic_DNA"/>
</dbReference>
<evidence type="ECO:0000313" key="2">
    <source>
        <dbReference type="EMBL" id="MEF3365110.1"/>
    </source>
</evidence>
<reference evidence="2 3" key="1">
    <citation type="submission" date="2024-02" db="EMBL/GenBank/DDBJ databases">
        <authorList>
            <person name="Grouzdev D."/>
        </authorList>
    </citation>
    <scope>NUCLEOTIDE SEQUENCE [LARGE SCALE GENOMIC DNA]</scope>
    <source>
        <strain evidence="2 3">9N</strain>
    </source>
</reference>
<sequence>MRNFCEFERAIEFSQTWLIAALSSSRCVGRRVRPEIGVPNLVAKWRAGQDKDANSYVIEIGLSYNGSFDKWLFGDSLARFDWEKVPDGAGVWPGAAQGGARAETHSALSSRKRS</sequence>
<feature type="region of interest" description="Disordered" evidence="1">
    <location>
        <begin position="93"/>
        <end position="114"/>
    </location>
</feature>
<name>A0ABU7XDC7_9HYPH</name>
<comment type="caution">
    <text evidence="2">The sequence shown here is derived from an EMBL/GenBank/DDBJ whole genome shotgun (WGS) entry which is preliminary data.</text>
</comment>
<gene>
    <name evidence="2" type="ORF">V3H18_01030</name>
</gene>
<evidence type="ECO:0000313" key="3">
    <source>
        <dbReference type="Proteomes" id="UP001350748"/>
    </source>
</evidence>
<organism evidence="2 3">
    <name type="scientific">Methylocystis borbori</name>
    <dbReference type="NCBI Taxonomy" id="3118750"/>
    <lineage>
        <taxon>Bacteria</taxon>
        <taxon>Pseudomonadati</taxon>
        <taxon>Pseudomonadota</taxon>
        <taxon>Alphaproteobacteria</taxon>
        <taxon>Hyphomicrobiales</taxon>
        <taxon>Methylocystaceae</taxon>
        <taxon>Methylocystis</taxon>
    </lineage>
</organism>
<dbReference type="Proteomes" id="UP001350748">
    <property type="component" value="Unassembled WGS sequence"/>
</dbReference>
<evidence type="ECO:0000256" key="1">
    <source>
        <dbReference type="SAM" id="MobiDB-lite"/>
    </source>
</evidence>